<evidence type="ECO:0000313" key="5">
    <source>
        <dbReference type="EMBL" id="OMI10065.1"/>
    </source>
</evidence>
<comment type="caution">
    <text evidence="5">The sequence shown here is derived from an EMBL/GenBank/DDBJ whole genome shotgun (WGS) entry which is preliminary data.</text>
</comment>
<accession>A0A1R1RTG7</accession>
<dbReference type="SUPFAM" id="SSF103481">
    <property type="entry name" value="Multidrug resistance efflux transporter EmrE"/>
    <property type="match status" value="2"/>
</dbReference>
<evidence type="ECO:0000313" key="6">
    <source>
        <dbReference type="Proteomes" id="UP000187367"/>
    </source>
</evidence>
<keyword evidence="3" id="KW-0472">Membrane</keyword>
<feature type="transmembrane region" description="Helical" evidence="3">
    <location>
        <begin position="94"/>
        <end position="116"/>
    </location>
</feature>
<feature type="domain" description="EamA" evidence="4">
    <location>
        <begin position="13"/>
        <end position="139"/>
    </location>
</feature>
<feature type="transmembrane region" description="Helical" evidence="3">
    <location>
        <begin position="177"/>
        <end position="197"/>
    </location>
</feature>
<reference evidence="5 6" key="1">
    <citation type="submission" date="2017-01" db="EMBL/GenBank/DDBJ databases">
        <title>Bacillus phylogenomics.</title>
        <authorList>
            <person name="Dunlap C."/>
        </authorList>
    </citation>
    <scope>NUCLEOTIDE SEQUENCE [LARGE SCALE GENOMIC DNA]</scope>
    <source>
        <strain evidence="5 6">NRRL B-41282</strain>
    </source>
</reference>
<feature type="domain" description="EamA" evidence="4">
    <location>
        <begin position="151"/>
        <end position="284"/>
    </location>
</feature>
<evidence type="ECO:0000259" key="4">
    <source>
        <dbReference type="Pfam" id="PF00892"/>
    </source>
</evidence>
<dbReference type="RefSeq" id="WP_076761980.1">
    <property type="nucleotide sequence ID" value="NZ_JARMMH010000006.1"/>
</dbReference>
<keyword evidence="6" id="KW-1185">Reference proteome</keyword>
<organism evidence="5 6">
    <name type="scientific">Bacillus swezeyi</name>
    <dbReference type="NCBI Taxonomy" id="1925020"/>
    <lineage>
        <taxon>Bacteria</taxon>
        <taxon>Bacillati</taxon>
        <taxon>Bacillota</taxon>
        <taxon>Bacilli</taxon>
        <taxon>Bacillales</taxon>
        <taxon>Bacillaceae</taxon>
        <taxon>Bacillus</taxon>
    </lineage>
</organism>
<dbReference type="GO" id="GO:0016020">
    <property type="term" value="C:membrane"/>
    <property type="evidence" value="ECO:0007669"/>
    <property type="project" value="InterPro"/>
</dbReference>
<feature type="transmembrane region" description="Helical" evidence="3">
    <location>
        <begin position="123"/>
        <end position="142"/>
    </location>
</feature>
<evidence type="ECO:0000256" key="2">
    <source>
        <dbReference type="ARBA" id="ARBA00007362"/>
    </source>
</evidence>
<dbReference type="EMBL" id="MTJL01000001">
    <property type="protein sequence ID" value="OMI10065.1"/>
    <property type="molecule type" value="Genomic_DNA"/>
</dbReference>
<comment type="subcellular location">
    <subcellularLocation>
        <location evidence="1">Endomembrane system</location>
        <topology evidence="1">Multi-pass membrane protein</topology>
    </subcellularLocation>
</comment>
<dbReference type="PANTHER" id="PTHR12715:SF4">
    <property type="entry name" value="EAMA DOMAIN-CONTAINING PROTEIN"/>
    <property type="match status" value="1"/>
</dbReference>
<dbReference type="OrthoDB" id="9809509at2"/>
<feature type="transmembrane region" description="Helical" evidence="3">
    <location>
        <begin position="148"/>
        <end position="168"/>
    </location>
</feature>
<keyword evidence="3" id="KW-0812">Transmembrane</keyword>
<dbReference type="InterPro" id="IPR052756">
    <property type="entry name" value="Alkyne_AA_exporter"/>
</dbReference>
<feature type="transmembrane region" description="Helical" evidence="3">
    <location>
        <begin position="38"/>
        <end position="57"/>
    </location>
</feature>
<feature type="transmembrane region" description="Helical" evidence="3">
    <location>
        <begin position="267"/>
        <end position="284"/>
    </location>
</feature>
<comment type="similarity">
    <text evidence="2">Belongs to the EamA transporter family.</text>
</comment>
<evidence type="ECO:0000256" key="3">
    <source>
        <dbReference type="SAM" id="Phobius"/>
    </source>
</evidence>
<feature type="transmembrane region" description="Helical" evidence="3">
    <location>
        <begin position="69"/>
        <end position="88"/>
    </location>
</feature>
<sequence>MEKKTIYIRMSYCLMIFLWASAFPGIRAGLEDYAPQHLTLLRLLSGSAALVVMAAAIRMRLPHAKDIPIILLLGFLGFSAYHTLLNLGEETVSAGMASLLVATTPIFSALLARLFFAERFGAAKWIGSCISFLGVGLISLGTGNFAHSAASILFILLAAISESLYFVFQERHIKKYGFIPFVTYTIWGGTIPMLFFLPGMAEELGNASIQSTASVVYLGLLPTVVPYFALAYITSRVGAAEAAVSLYLTPALTLIISWIWFGEVPAFFSLLGGMVTIAGVLFTYRKTPA</sequence>
<accession>A0A1R1QZM8</accession>
<dbReference type="AlphaFoldDB" id="A0A1R1QZM8"/>
<dbReference type="PANTHER" id="PTHR12715">
    <property type="entry name" value="TRANSPORTER, DRUG/METABOLITE EXPORTER FAMILY"/>
    <property type="match status" value="1"/>
</dbReference>
<feature type="transmembrane region" description="Helical" evidence="3">
    <location>
        <begin position="242"/>
        <end position="261"/>
    </location>
</feature>
<proteinExistence type="inferred from homology"/>
<gene>
    <name evidence="5" type="ORF">BW143_00235</name>
</gene>
<dbReference type="InterPro" id="IPR037185">
    <property type="entry name" value="EmrE-like"/>
</dbReference>
<dbReference type="Pfam" id="PF00892">
    <property type="entry name" value="EamA"/>
    <property type="match status" value="2"/>
</dbReference>
<dbReference type="Gene3D" id="1.10.3730.20">
    <property type="match status" value="1"/>
</dbReference>
<evidence type="ECO:0000256" key="1">
    <source>
        <dbReference type="ARBA" id="ARBA00004127"/>
    </source>
</evidence>
<feature type="transmembrane region" description="Helical" evidence="3">
    <location>
        <begin position="209"/>
        <end position="230"/>
    </location>
</feature>
<name>A0A1R1QZM8_9BACI</name>
<keyword evidence="3" id="KW-1133">Transmembrane helix</keyword>
<protein>
    <submittedName>
        <fullName evidence="5">EamA family transporter</fullName>
    </submittedName>
</protein>
<dbReference type="Proteomes" id="UP000187367">
    <property type="component" value="Unassembled WGS sequence"/>
</dbReference>
<dbReference type="InterPro" id="IPR000620">
    <property type="entry name" value="EamA_dom"/>
</dbReference>